<dbReference type="KEGG" id="qsa:O6P43_000621"/>
<evidence type="ECO:0000313" key="2">
    <source>
        <dbReference type="EMBL" id="KAJ7981347.1"/>
    </source>
</evidence>
<proteinExistence type="predicted"/>
<gene>
    <name evidence="2" type="ORF">O6P43_000621</name>
</gene>
<feature type="compositionally biased region" description="Polar residues" evidence="1">
    <location>
        <begin position="30"/>
        <end position="39"/>
    </location>
</feature>
<reference evidence="2 3" key="1">
    <citation type="journal article" date="2023" name="Science">
        <title>Elucidation of the pathway for biosynthesis of saponin adjuvants from the soapbark tree.</title>
        <authorList>
            <person name="Reed J."/>
            <person name="Orme A."/>
            <person name="El-Demerdash A."/>
            <person name="Owen C."/>
            <person name="Martin L.B.B."/>
            <person name="Misra R.C."/>
            <person name="Kikuchi S."/>
            <person name="Rejzek M."/>
            <person name="Martin A.C."/>
            <person name="Harkess A."/>
            <person name="Leebens-Mack J."/>
            <person name="Louveau T."/>
            <person name="Stephenson M.J."/>
            <person name="Osbourn A."/>
        </authorList>
    </citation>
    <scope>NUCLEOTIDE SEQUENCE [LARGE SCALE GENOMIC DNA]</scope>
    <source>
        <strain evidence="2">S10</strain>
    </source>
</reference>
<feature type="compositionally biased region" description="Basic and acidic residues" evidence="1">
    <location>
        <begin position="60"/>
        <end position="69"/>
    </location>
</feature>
<evidence type="ECO:0000313" key="3">
    <source>
        <dbReference type="Proteomes" id="UP001163823"/>
    </source>
</evidence>
<protein>
    <submittedName>
        <fullName evidence="2">Uncharacterized protein</fullName>
    </submittedName>
</protein>
<dbReference type="Proteomes" id="UP001163823">
    <property type="component" value="Chromosome 1"/>
</dbReference>
<sequence>MMKFLSQLKLCFRPDRITASEAPPSEDTGSRMNSSSTAQPWRPKLSVIMEDSVVQVFDENAERKPEPKLSRSKCLRTRKAIV</sequence>
<dbReference type="AlphaFoldDB" id="A0AAD7QH23"/>
<accession>A0AAD7QH23</accession>
<evidence type="ECO:0000256" key="1">
    <source>
        <dbReference type="SAM" id="MobiDB-lite"/>
    </source>
</evidence>
<name>A0AAD7QH23_QUISA</name>
<feature type="compositionally biased region" description="Basic residues" evidence="1">
    <location>
        <begin position="70"/>
        <end position="82"/>
    </location>
</feature>
<keyword evidence="3" id="KW-1185">Reference proteome</keyword>
<organism evidence="2 3">
    <name type="scientific">Quillaja saponaria</name>
    <name type="common">Soap bark tree</name>
    <dbReference type="NCBI Taxonomy" id="32244"/>
    <lineage>
        <taxon>Eukaryota</taxon>
        <taxon>Viridiplantae</taxon>
        <taxon>Streptophyta</taxon>
        <taxon>Embryophyta</taxon>
        <taxon>Tracheophyta</taxon>
        <taxon>Spermatophyta</taxon>
        <taxon>Magnoliopsida</taxon>
        <taxon>eudicotyledons</taxon>
        <taxon>Gunneridae</taxon>
        <taxon>Pentapetalae</taxon>
        <taxon>rosids</taxon>
        <taxon>fabids</taxon>
        <taxon>Fabales</taxon>
        <taxon>Quillajaceae</taxon>
        <taxon>Quillaja</taxon>
    </lineage>
</organism>
<dbReference type="EMBL" id="JARAOO010000001">
    <property type="protein sequence ID" value="KAJ7981347.1"/>
    <property type="molecule type" value="Genomic_DNA"/>
</dbReference>
<feature type="region of interest" description="Disordered" evidence="1">
    <location>
        <begin position="16"/>
        <end position="42"/>
    </location>
</feature>
<feature type="region of interest" description="Disordered" evidence="1">
    <location>
        <begin position="59"/>
        <end position="82"/>
    </location>
</feature>
<comment type="caution">
    <text evidence="2">The sequence shown here is derived from an EMBL/GenBank/DDBJ whole genome shotgun (WGS) entry which is preliminary data.</text>
</comment>